<dbReference type="GO" id="GO:0071949">
    <property type="term" value="F:FAD binding"/>
    <property type="evidence" value="ECO:0007669"/>
    <property type="project" value="InterPro"/>
</dbReference>
<comment type="cofactor">
    <cofactor evidence="1">
        <name>FAD</name>
        <dbReference type="ChEBI" id="CHEBI:57692"/>
    </cofactor>
</comment>
<dbReference type="OrthoDB" id="5332616at2759"/>
<proteinExistence type="predicted"/>
<dbReference type="AlphaFoldDB" id="A0A1J9QZ63"/>
<dbReference type="InterPro" id="IPR016171">
    <property type="entry name" value="Vanillyl_alc_oxidase_C-sub2"/>
</dbReference>
<feature type="region of interest" description="Disordered" evidence="5">
    <location>
        <begin position="546"/>
        <end position="565"/>
    </location>
</feature>
<evidence type="ECO:0000256" key="4">
    <source>
        <dbReference type="ARBA" id="ARBA00023002"/>
    </source>
</evidence>
<dbReference type="InterPro" id="IPR016164">
    <property type="entry name" value="FAD-linked_Oxase-like_C"/>
</dbReference>
<comment type="caution">
    <text evidence="7">The sequence shown here is derived from an EMBL/GenBank/DDBJ whole genome shotgun (WGS) entry which is preliminary data.</text>
</comment>
<evidence type="ECO:0000256" key="1">
    <source>
        <dbReference type="ARBA" id="ARBA00001974"/>
    </source>
</evidence>
<dbReference type="Pfam" id="PF02913">
    <property type="entry name" value="FAD-oxidase_C"/>
    <property type="match status" value="1"/>
</dbReference>
<dbReference type="InterPro" id="IPR036318">
    <property type="entry name" value="FAD-bd_PCMH-like_sf"/>
</dbReference>
<dbReference type="Pfam" id="PF01565">
    <property type="entry name" value="FAD_binding_4"/>
    <property type="match status" value="1"/>
</dbReference>
<evidence type="ECO:0000313" key="7">
    <source>
        <dbReference type="EMBL" id="OJD33688.1"/>
    </source>
</evidence>
<dbReference type="GO" id="GO:0005739">
    <property type="term" value="C:mitochondrion"/>
    <property type="evidence" value="ECO:0007669"/>
    <property type="project" value="TreeGrafter"/>
</dbReference>
<dbReference type="GO" id="GO:0004458">
    <property type="term" value="F:D-lactate dehydrogenase (cytochrome) activity"/>
    <property type="evidence" value="ECO:0007669"/>
    <property type="project" value="TreeGrafter"/>
</dbReference>
<dbReference type="InterPro" id="IPR004113">
    <property type="entry name" value="FAD-bd_oxidored_4_C"/>
</dbReference>
<keyword evidence="8" id="KW-1185">Reference proteome</keyword>
<dbReference type="InterPro" id="IPR016170">
    <property type="entry name" value="Cytok_DH_C_sf"/>
</dbReference>
<keyword evidence="2" id="KW-0285">Flavoprotein</keyword>
<dbReference type="SUPFAM" id="SSF55103">
    <property type="entry name" value="FAD-linked oxidases, C-terminal domain"/>
    <property type="match status" value="1"/>
</dbReference>
<name>A0A1J9QZ63_9PEZI</name>
<dbReference type="PANTHER" id="PTHR11748:SF114">
    <property type="entry name" value="ARYL-ALCOHOL OXIDASE VANILLYL-ALCOHOL OXIDASE (AFU_ORTHOLOGUE AFUA_3G09500)-RELATED"/>
    <property type="match status" value="1"/>
</dbReference>
<evidence type="ECO:0000256" key="5">
    <source>
        <dbReference type="SAM" id="MobiDB-lite"/>
    </source>
</evidence>
<dbReference type="Gene3D" id="3.40.462.10">
    <property type="entry name" value="FAD-linked oxidases, C-terminal domain"/>
    <property type="match status" value="1"/>
</dbReference>
<gene>
    <name evidence="7" type="ORF">BKCO1_2800011</name>
</gene>
<keyword evidence="3" id="KW-0274">FAD</keyword>
<protein>
    <submittedName>
        <fullName evidence="7">Vanillyl alcohol oxidase</fullName>
    </submittedName>
</protein>
<dbReference type="GeneID" id="31013908"/>
<dbReference type="Gene3D" id="1.10.45.10">
    <property type="entry name" value="Vanillyl-alcohol Oxidase, Chain A, domain 4"/>
    <property type="match status" value="1"/>
</dbReference>
<evidence type="ECO:0000259" key="6">
    <source>
        <dbReference type="PROSITE" id="PS51387"/>
    </source>
</evidence>
<evidence type="ECO:0000313" key="8">
    <source>
        <dbReference type="Proteomes" id="UP000183809"/>
    </source>
</evidence>
<sequence>MVRLYQDDDVQQAHLDVFLQARSVPAPCLPPGLSEAQFSDVIRELKSIVGEANIHTGQSLLHFSDPFAFHQDKFPSAAVCPKSVEEITRVLALANARHFPLWTVSRGKNLGYGGPSPRVAGSVVLSLHRMDCILEVNERSSHAVVEPGVTFLDLYNHCRAAKLAVWPSVPAIAWGSVLGNTLDRGFGYTALGDHHNHICGMEVVLPDGDIVRTGQWAVDGSPSAFACKSQFGPQVDGLFLQSNLGVVTKLGIRLQSQPEATMAVSLEMPELDDLGSLIEVLGQLRRDDVLQNDPSIYDVSRRISQLGPRHAVYQGPGALPDALVADLIAKHGWHYWKAWFSFYGTKAAIEARLAATEAALARLANPSTARLTHRLFEGSGPGSRVDAASIPDEWQPMNAGVPTIKFASTLNYNTAPGGHGGHVDFSPILPYDGALALRWYRDAVVLCRSFGFDSFLCVHAFRSHAVFVHMLLFDRTNPEHVVAADALWHALADKAREYGFAKYRTHLDYMDAVQDSYDFNGNAYRRFVETLKDALDPNGILSPGKSGIWPKGYRDERQKAGAQDE</sequence>
<dbReference type="InterPro" id="IPR016166">
    <property type="entry name" value="FAD-bd_PCMH"/>
</dbReference>
<accession>A0A1J9QZ63</accession>
<dbReference type="PANTHER" id="PTHR11748">
    <property type="entry name" value="D-LACTATE DEHYDROGENASE"/>
    <property type="match status" value="1"/>
</dbReference>
<dbReference type="InterPro" id="IPR006094">
    <property type="entry name" value="Oxid_FAD_bind_N"/>
</dbReference>
<dbReference type="GO" id="GO:0008720">
    <property type="term" value="F:D-lactate dehydrogenase (NAD+) activity"/>
    <property type="evidence" value="ECO:0007669"/>
    <property type="project" value="TreeGrafter"/>
</dbReference>
<dbReference type="EMBL" id="MNUE01000028">
    <property type="protein sequence ID" value="OJD33688.1"/>
    <property type="molecule type" value="Genomic_DNA"/>
</dbReference>
<evidence type="ECO:0000256" key="2">
    <source>
        <dbReference type="ARBA" id="ARBA00022630"/>
    </source>
</evidence>
<reference evidence="7 8" key="1">
    <citation type="submission" date="2016-10" db="EMBL/GenBank/DDBJ databases">
        <title>Proteomics and genomics reveal pathogen-plant mechanisms compatible with a hemibiotrophic lifestyle of Diplodia corticola.</title>
        <authorList>
            <person name="Fernandes I."/>
            <person name="De Jonge R."/>
            <person name="Van De Peer Y."/>
            <person name="Devreese B."/>
            <person name="Alves A."/>
            <person name="Esteves A.C."/>
        </authorList>
    </citation>
    <scope>NUCLEOTIDE SEQUENCE [LARGE SCALE GENOMIC DNA]</scope>
    <source>
        <strain evidence="7 8">CBS 112549</strain>
    </source>
</reference>
<dbReference type="SUPFAM" id="SSF56176">
    <property type="entry name" value="FAD-binding/transporter-associated domain-like"/>
    <property type="match status" value="1"/>
</dbReference>
<keyword evidence="4" id="KW-0560">Oxidoreductase</keyword>
<feature type="domain" description="FAD-binding PCMH-type" evidence="6">
    <location>
        <begin position="71"/>
        <end position="257"/>
    </location>
</feature>
<dbReference type="GO" id="GO:1903457">
    <property type="term" value="P:lactate catabolic process"/>
    <property type="evidence" value="ECO:0007669"/>
    <property type="project" value="TreeGrafter"/>
</dbReference>
<dbReference type="InterPro" id="IPR016167">
    <property type="entry name" value="FAD-bd_PCMH_sub1"/>
</dbReference>
<dbReference type="RefSeq" id="XP_020129948.1">
    <property type="nucleotide sequence ID" value="XM_020273647.1"/>
</dbReference>
<dbReference type="STRING" id="236234.A0A1J9QZ63"/>
<dbReference type="InterPro" id="IPR016169">
    <property type="entry name" value="FAD-bd_PCMH_sub2"/>
</dbReference>
<dbReference type="Proteomes" id="UP000183809">
    <property type="component" value="Unassembled WGS sequence"/>
</dbReference>
<dbReference type="Gene3D" id="3.30.465.10">
    <property type="match status" value="1"/>
</dbReference>
<dbReference type="Gene3D" id="3.30.43.10">
    <property type="entry name" value="Uridine Diphospho-n-acetylenolpyruvylglucosamine Reductase, domain 2"/>
    <property type="match status" value="1"/>
</dbReference>
<organism evidence="7 8">
    <name type="scientific">Diplodia corticola</name>
    <dbReference type="NCBI Taxonomy" id="236234"/>
    <lineage>
        <taxon>Eukaryota</taxon>
        <taxon>Fungi</taxon>
        <taxon>Dikarya</taxon>
        <taxon>Ascomycota</taxon>
        <taxon>Pezizomycotina</taxon>
        <taxon>Dothideomycetes</taxon>
        <taxon>Dothideomycetes incertae sedis</taxon>
        <taxon>Botryosphaeriales</taxon>
        <taxon>Botryosphaeriaceae</taxon>
        <taxon>Diplodia</taxon>
    </lineage>
</organism>
<evidence type="ECO:0000256" key="3">
    <source>
        <dbReference type="ARBA" id="ARBA00022827"/>
    </source>
</evidence>
<dbReference type="PROSITE" id="PS51387">
    <property type="entry name" value="FAD_PCMH"/>
    <property type="match status" value="1"/>
</dbReference>